<dbReference type="Pfam" id="PF00067">
    <property type="entry name" value="p450"/>
    <property type="match status" value="1"/>
</dbReference>
<evidence type="ECO:0000256" key="13">
    <source>
        <dbReference type="ARBA" id="ARBA00051517"/>
    </source>
</evidence>
<dbReference type="Proteomes" id="UP000184546">
    <property type="component" value="Unassembled WGS sequence"/>
</dbReference>
<dbReference type="SUPFAM" id="SSF48264">
    <property type="entry name" value="Cytochrome P450"/>
    <property type="match status" value="1"/>
</dbReference>
<keyword evidence="6 17" id="KW-0812">Transmembrane</keyword>
<dbReference type="PRINTS" id="PR00463">
    <property type="entry name" value="EP450I"/>
</dbReference>
<protein>
    <recommendedName>
        <fullName evidence="14">Cytochrome P450 monooxygenase otaC</fullName>
    </recommendedName>
</protein>
<gene>
    <name evidence="18" type="ORF">ASPACDRAFT_1881198</name>
</gene>
<comment type="subcellular location">
    <subcellularLocation>
        <location evidence="2">Membrane</location>
        <topology evidence="2">Single-pass membrane protein</topology>
    </subcellularLocation>
</comment>
<dbReference type="PROSITE" id="PS00086">
    <property type="entry name" value="CYTOCHROME_P450"/>
    <property type="match status" value="1"/>
</dbReference>
<keyword evidence="11 16" id="KW-0503">Monooxygenase</keyword>
<evidence type="ECO:0000256" key="8">
    <source>
        <dbReference type="ARBA" id="ARBA00022989"/>
    </source>
</evidence>
<evidence type="ECO:0000256" key="3">
    <source>
        <dbReference type="ARBA" id="ARBA00004685"/>
    </source>
</evidence>
<dbReference type="FunFam" id="1.10.630.10:FF:000069">
    <property type="entry name" value="Cytochrome P450, putative (Eurofung)"/>
    <property type="match status" value="1"/>
</dbReference>
<dbReference type="EMBL" id="KV878978">
    <property type="protein sequence ID" value="OJJ99119.1"/>
    <property type="molecule type" value="Genomic_DNA"/>
</dbReference>
<evidence type="ECO:0000256" key="7">
    <source>
        <dbReference type="ARBA" id="ARBA00022723"/>
    </source>
</evidence>
<evidence type="ECO:0000256" key="10">
    <source>
        <dbReference type="ARBA" id="ARBA00023004"/>
    </source>
</evidence>
<accession>A0A1L9WSA5</accession>
<comment type="catalytic activity">
    <reaction evidence="13">
        <text>7-methylmellein + 3 reduced [NADPH--hemoprotein reductase] + 3 O2 = 7-carboxymellein + 3 oxidized [NADPH--hemoprotein reductase] + 4 H2O + 4 H(+)</text>
        <dbReference type="Rhea" id="RHEA:72771"/>
        <dbReference type="Rhea" id="RHEA-COMP:11964"/>
        <dbReference type="Rhea" id="RHEA-COMP:11965"/>
        <dbReference type="ChEBI" id="CHEBI:15377"/>
        <dbReference type="ChEBI" id="CHEBI:15378"/>
        <dbReference type="ChEBI" id="CHEBI:15379"/>
        <dbReference type="ChEBI" id="CHEBI:57618"/>
        <dbReference type="ChEBI" id="CHEBI:58210"/>
        <dbReference type="ChEBI" id="CHEBI:192524"/>
        <dbReference type="ChEBI" id="CHEBI:192525"/>
    </reaction>
    <physiologicalReaction direction="left-to-right" evidence="13">
        <dbReference type="Rhea" id="RHEA:72772"/>
    </physiologicalReaction>
</comment>
<feature type="binding site" description="axial binding residue" evidence="15">
    <location>
        <position position="465"/>
    </location>
    <ligand>
        <name>heme</name>
        <dbReference type="ChEBI" id="CHEBI:30413"/>
    </ligand>
    <ligandPart>
        <name>Fe</name>
        <dbReference type="ChEBI" id="CHEBI:18248"/>
    </ligandPart>
</feature>
<evidence type="ECO:0000256" key="4">
    <source>
        <dbReference type="ARBA" id="ARBA00010617"/>
    </source>
</evidence>
<dbReference type="InterPro" id="IPR002401">
    <property type="entry name" value="Cyt_P450_E_grp-I"/>
</dbReference>
<evidence type="ECO:0000256" key="17">
    <source>
        <dbReference type="SAM" id="Phobius"/>
    </source>
</evidence>
<feature type="transmembrane region" description="Helical" evidence="17">
    <location>
        <begin position="18"/>
        <end position="39"/>
    </location>
</feature>
<comment type="pathway">
    <text evidence="3">Mycotoxin biosynthesis.</text>
</comment>
<comment type="cofactor">
    <cofactor evidence="1 15">
        <name>heme</name>
        <dbReference type="ChEBI" id="CHEBI:30413"/>
    </cofactor>
</comment>
<dbReference type="InterPro" id="IPR036396">
    <property type="entry name" value="Cyt_P450_sf"/>
</dbReference>
<dbReference type="InterPro" id="IPR001128">
    <property type="entry name" value="Cyt_P450"/>
</dbReference>
<dbReference type="PANTHER" id="PTHR24305">
    <property type="entry name" value="CYTOCHROME P450"/>
    <property type="match status" value="1"/>
</dbReference>
<dbReference type="GO" id="GO:0016020">
    <property type="term" value="C:membrane"/>
    <property type="evidence" value="ECO:0007669"/>
    <property type="project" value="UniProtKB-SubCell"/>
</dbReference>
<sequence length="521" mass="60138">MGVVQDLVVSLKSLVDSPLLLCGIATTISLVYFLALGLYRITLHPLAKFPGPKLAAFTQWYETYFEVFKSPGGQFLFHYRKLHEQYGPIVRINPNEIHIQDSSFFEDLYSQSLPWDKLEHWQHRFGNDTGLFPTPKHHVHHGRRAALNAFFSKRTITEATPMMQEQLDKLCDRLRREYQGTGKVLRFDWMWGCIASDIIVQYCFNRGYRFIEAPDFRSQFIQAMVSLLDVVHVVTHFPWVSTLMNALPEKVVEVFQPGMKSVNHYNHEMSSQIAEILAIKAQGKTREADRNTVFAALLDSDLPPEDKTLRRLHHEAFTVIGAGFDTTRFAMTVATYHILSTPSIYRRLREELKAAIPDPTNMPPLQELEKLPYLTGCIQEGIRLSYGVVQRGPRISDKFTLTYKSWVIPKNTAISMDIYSVHHDEAIFPDSFTYKPERWLGDPVAPDGRKLSRYMVAFGRGTRSCLGINLAYAEMYIAMANIYRRFEFELYETGRESVELYRDMFLPHVRPDTQGVRVKVF</sequence>
<evidence type="ECO:0000256" key="12">
    <source>
        <dbReference type="ARBA" id="ARBA00023136"/>
    </source>
</evidence>
<evidence type="ECO:0000256" key="2">
    <source>
        <dbReference type="ARBA" id="ARBA00004167"/>
    </source>
</evidence>
<organism evidence="18 19">
    <name type="scientific">Aspergillus aculeatus (strain ATCC 16872 / CBS 172.66 / WB 5094)</name>
    <dbReference type="NCBI Taxonomy" id="690307"/>
    <lineage>
        <taxon>Eukaryota</taxon>
        <taxon>Fungi</taxon>
        <taxon>Dikarya</taxon>
        <taxon>Ascomycota</taxon>
        <taxon>Pezizomycotina</taxon>
        <taxon>Eurotiomycetes</taxon>
        <taxon>Eurotiomycetidae</taxon>
        <taxon>Eurotiales</taxon>
        <taxon>Aspergillaceae</taxon>
        <taxon>Aspergillus</taxon>
        <taxon>Aspergillus subgen. Circumdati</taxon>
    </lineage>
</organism>
<evidence type="ECO:0000256" key="1">
    <source>
        <dbReference type="ARBA" id="ARBA00001971"/>
    </source>
</evidence>
<name>A0A1L9WSA5_ASPA1</name>
<dbReference type="STRING" id="690307.A0A1L9WSA5"/>
<dbReference type="AlphaFoldDB" id="A0A1L9WSA5"/>
<dbReference type="GeneID" id="30972047"/>
<evidence type="ECO:0000256" key="14">
    <source>
        <dbReference type="ARBA" id="ARBA00069646"/>
    </source>
</evidence>
<evidence type="ECO:0000256" key="6">
    <source>
        <dbReference type="ARBA" id="ARBA00022692"/>
    </source>
</evidence>
<dbReference type="PANTHER" id="PTHR24305:SF157">
    <property type="entry name" value="N-ACETYLTRYPTOPHAN 6-HYDROXYLASE IVOC-RELATED"/>
    <property type="match status" value="1"/>
</dbReference>
<dbReference type="InterPro" id="IPR050121">
    <property type="entry name" value="Cytochrome_P450_monoxygenase"/>
</dbReference>
<evidence type="ECO:0000256" key="15">
    <source>
        <dbReference type="PIRSR" id="PIRSR602401-1"/>
    </source>
</evidence>
<keyword evidence="10 15" id="KW-0408">Iron</keyword>
<reference evidence="19" key="1">
    <citation type="journal article" date="2017" name="Genome Biol.">
        <title>Comparative genomics reveals high biological diversity and specific adaptations in the industrially and medically important fungal genus Aspergillus.</title>
        <authorList>
            <person name="de Vries R.P."/>
            <person name="Riley R."/>
            <person name="Wiebenga A."/>
            <person name="Aguilar-Osorio G."/>
            <person name="Amillis S."/>
            <person name="Uchima C.A."/>
            <person name="Anderluh G."/>
            <person name="Asadollahi M."/>
            <person name="Askin M."/>
            <person name="Barry K."/>
            <person name="Battaglia E."/>
            <person name="Bayram O."/>
            <person name="Benocci T."/>
            <person name="Braus-Stromeyer S.A."/>
            <person name="Caldana C."/>
            <person name="Canovas D."/>
            <person name="Cerqueira G.C."/>
            <person name="Chen F."/>
            <person name="Chen W."/>
            <person name="Choi C."/>
            <person name="Clum A."/>
            <person name="Dos Santos R.A."/>
            <person name="Damasio A.R."/>
            <person name="Diallinas G."/>
            <person name="Emri T."/>
            <person name="Fekete E."/>
            <person name="Flipphi M."/>
            <person name="Freyberg S."/>
            <person name="Gallo A."/>
            <person name="Gournas C."/>
            <person name="Habgood R."/>
            <person name="Hainaut M."/>
            <person name="Harispe M.L."/>
            <person name="Henrissat B."/>
            <person name="Hilden K.S."/>
            <person name="Hope R."/>
            <person name="Hossain A."/>
            <person name="Karabika E."/>
            <person name="Karaffa L."/>
            <person name="Karanyi Z."/>
            <person name="Krasevec N."/>
            <person name="Kuo A."/>
            <person name="Kusch H."/>
            <person name="LaButti K."/>
            <person name="Lagendijk E.L."/>
            <person name="Lapidus A."/>
            <person name="Levasseur A."/>
            <person name="Lindquist E."/>
            <person name="Lipzen A."/>
            <person name="Logrieco A.F."/>
            <person name="MacCabe A."/>
            <person name="Maekelae M.R."/>
            <person name="Malavazi I."/>
            <person name="Melin P."/>
            <person name="Meyer V."/>
            <person name="Mielnichuk N."/>
            <person name="Miskei M."/>
            <person name="Molnar A.P."/>
            <person name="Mule G."/>
            <person name="Ngan C.Y."/>
            <person name="Orejas M."/>
            <person name="Orosz E."/>
            <person name="Ouedraogo J.P."/>
            <person name="Overkamp K.M."/>
            <person name="Park H.-S."/>
            <person name="Perrone G."/>
            <person name="Piumi F."/>
            <person name="Punt P.J."/>
            <person name="Ram A.F."/>
            <person name="Ramon A."/>
            <person name="Rauscher S."/>
            <person name="Record E."/>
            <person name="Riano-Pachon D.M."/>
            <person name="Robert V."/>
            <person name="Roehrig J."/>
            <person name="Ruller R."/>
            <person name="Salamov A."/>
            <person name="Salih N.S."/>
            <person name="Samson R.A."/>
            <person name="Sandor E."/>
            <person name="Sanguinetti M."/>
            <person name="Schuetze T."/>
            <person name="Sepcic K."/>
            <person name="Shelest E."/>
            <person name="Sherlock G."/>
            <person name="Sophianopoulou V."/>
            <person name="Squina F.M."/>
            <person name="Sun H."/>
            <person name="Susca A."/>
            <person name="Todd R.B."/>
            <person name="Tsang A."/>
            <person name="Unkles S.E."/>
            <person name="van de Wiele N."/>
            <person name="van Rossen-Uffink D."/>
            <person name="Oliveira J.V."/>
            <person name="Vesth T.C."/>
            <person name="Visser J."/>
            <person name="Yu J.-H."/>
            <person name="Zhou M."/>
            <person name="Andersen M.R."/>
            <person name="Archer D.B."/>
            <person name="Baker S.E."/>
            <person name="Benoit I."/>
            <person name="Brakhage A.A."/>
            <person name="Braus G.H."/>
            <person name="Fischer R."/>
            <person name="Frisvad J.C."/>
            <person name="Goldman G.H."/>
            <person name="Houbraken J."/>
            <person name="Oakley B."/>
            <person name="Pocsi I."/>
            <person name="Scazzocchio C."/>
            <person name="Seiboth B."/>
            <person name="vanKuyk P.A."/>
            <person name="Wortman J."/>
            <person name="Dyer P.S."/>
            <person name="Grigoriev I.V."/>
        </authorList>
    </citation>
    <scope>NUCLEOTIDE SEQUENCE [LARGE SCALE GENOMIC DNA]</scope>
    <source>
        <strain evidence="19">ATCC 16872 / CBS 172.66 / WB 5094</strain>
    </source>
</reference>
<keyword evidence="19" id="KW-1185">Reference proteome</keyword>
<keyword evidence="5 15" id="KW-0349">Heme</keyword>
<dbReference type="Gene3D" id="1.10.630.10">
    <property type="entry name" value="Cytochrome P450"/>
    <property type="match status" value="1"/>
</dbReference>
<comment type="similarity">
    <text evidence="4 16">Belongs to the cytochrome P450 family.</text>
</comment>
<keyword evidence="9 16" id="KW-0560">Oxidoreductase</keyword>
<dbReference type="VEuPathDB" id="FungiDB:ASPACDRAFT_1881198"/>
<evidence type="ECO:0000313" key="19">
    <source>
        <dbReference type="Proteomes" id="UP000184546"/>
    </source>
</evidence>
<dbReference type="InterPro" id="IPR017972">
    <property type="entry name" value="Cyt_P450_CS"/>
</dbReference>
<evidence type="ECO:0000256" key="16">
    <source>
        <dbReference type="RuleBase" id="RU000461"/>
    </source>
</evidence>
<evidence type="ECO:0000256" key="9">
    <source>
        <dbReference type="ARBA" id="ARBA00023002"/>
    </source>
</evidence>
<keyword evidence="12 17" id="KW-0472">Membrane</keyword>
<proteinExistence type="inferred from homology"/>
<dbReference type="GO" id="GO:0020037">
    <property type="term" value="F:heme binding"/>
    <property type="evidence" value="ECO:0007669"/>
    <property type="project" value="InterPro"/>
</dbReference>
<dbReference type="GO" id="GO:0004497">
    <property type="term" value="F:monooxygenase activity"/>
    <property type="evidence" value="ECO:0007669"/>
    <property type="project" value="UniProtKB-KW"/>
</dbReference>
<keyword evidence="7 15" id="KW-0479">Metal-binding</keyword>
<dbReference type="RefSeq" id="XP_020055459.1">
    <property type="nucleotide sequence ID" value="XM_020198233.1"/>
</dbReference>
<dbReference type="OMA" id="ISMDNYS"/>
<dbReference type="CDD" id="cd11062">
    <property type="entry name" value="CYP58-like"/>
    <property type="match status" value="1"/>
</dbReference>
<keyword evidence="8 17" id="KW-1133">Transmembrane helix</keyword>
<dbReference type="GO" id="GO:0016705">
    <property type="term" value="F:oxidoreductase activity, acting on paired donors, with incorporation or reduction of molecular oxygen"/>
    <property type="evidence" value="ECO:0007669"/>
    <property type="project" value="InterPro"/>
</dbReference>
<evidence type="ECO:0000256" key="11">
    <source>
        <dbReference type="ARBA" id="ARBA00023033"/>
    </source>
</evidence>
<dbReference type="GO" id="GO:0005506">
    <property type="term" value="F:iron ion binding"/>
    <property type="evidence" value="ECO:0007669"/>
    <property type="project" value="InterPro"/>
</dbReference>
<dbReference type="OrthoDB" id="3945418at2759"/>
<evidence type="ECO:0000313" key="18">
    <source>
        <dbReference type="EMBL" id="OJJ99119.1"/>
    </source>
</evidence>
<evidence type="ECO:0000256" key="5">
    <source>
        <dbReference type="ARBA" id="ARBA00022617"/>
    </source>
</evidence>